<evidence type="ECO:0000259" key="2">
    <source>
        <dbReference type="Pfam" id="PF04069"/>
    </source>
</evidence>
<dbReference type="InterPro" id="IPR007210">
    <property type="entry name" value="ABC_Gly_betaine_transp_sub-bd"/>
</dbReference>
<feature type="signal peptide" evidence="1">
    <location>
        <begin position="1"/>
        <end position="22"/>
    </location>
</feature>
<evidence type="ECO:0000313" key="4">
    <source>
        <dbReference type="Proteomes" id="UP001501771"/>
    </source>
</evidence>
<gene>
    <name evidence="3" type="ORF">GCM10009844_10900</name>
</gene>
<dbReference type="RefSeq" id="WP_344148770.1">
    <property type="nucleotide sequence ID" value="NZ_BAAAQR010000002.1"/>
</dbReference>
<organism evidence="3 4">
    <name type="scientific">Nocardioides koreensis</name>
    <dbReference type="NCBI Taxonomy" id="433651"/>
    <lineage>
        <taxon>Bacteria</taxon>
        <taxon>Bacillati</taxon>
        <taxon>Actinomycetota</taxon>
        <taxon>Actinomycetes</taxon>
        <taxon>Propionibacteriales</taxon>
        <taxon>Nocardioidaceae</taxon>
        <taxon>Nocardioides</taxon>
    </lineage>
</organism>
<proteinExistence type="predicted"/>
<evidence type="ECO:0000313" key="3">
    <source>
        <dbReference type="EMBL" id="GAA2140888.1"/>
    </source>
</evidence>
<dbReference type="Gene3D" id="3.40.190.10">
    <property type="entry name" value="Periplasmic binding protein-like II"/>
    <property type="match status" value="1"/>
</dbReference>
<dbReference type="Proteomes" id="UP001501771">
    <property type="component" value="Unassembled WGS sequence"/>
</dbReference>
<keyword evidence="4" id="KW-1185">Reference proteome</keyword>
<accession>A0ABP5L2I2</accession>
<dbReference type="Gene3D" id="3.10.105.10">
    <property type="entry name" value="Dipeptide-binding Protein, Domain 3"/>
    <property type="match status" value="1"/>
</dbReference>
<dbReference type="EMBL" id="BAAAQR010000002">
    <property type="protein sequence ID" value="GAA2140888.1"/>
    <property type="molecule type" value="Genomic_DNA"/>
</dbReference>
<dbReference type="Pfam" id="PF04069">
    <property type="entry name" value="OpuAC"/>
    <property type="match status" value="1"/>
</dbReference>
<reference evidence="4" key="1">
    <citation type="journal article" date="2019" name="Int. J. Syst. Evol. Microbiol.">
        <title>The Global Catalogue of Microorganisms (GCM) 10K type strain sequencing project: providing services to taxonomists for standard genome sequencing and annotation.</title>
        <authorList>
            <consortium name="The Broad Institute Genomics Platform"/>
            <consortium name="The Broad Institute Genome Sequencing Center for Infectious Disease"/>
            <person name="Wu L."/>
            <person name="Ma J."/>
        </authorList>
    </citation>
    <scope>NUCLEOTIDE SEQUENCE [LARGE SCALE GENOMIC DNA]</scope>
    <source>
        <strain evidence="4">JCM 16022</strain>
    </source>
</reference>
<dbReference type="SUPFAM" id="SSF53850">
    <property type="entry name" value="Periplasmic binding protein-like II"/>
    <property type="match status" value="1"/>
</dbReference>
<dbReference type="PROSITE" id="PS51257">
    <property type="entry name" value="PROKAR_LIPOPROTEIN"/>
    <property type="match status" value="1"/>
</dbReference>
<dbReference type="Gene3D" id="3.40.190.100">
    <property type="entry name" value="Glycine betaine-binding periplasmic protein, domain 2"/>
    <property type="match status" value="1"/>
</dbReference>
<comment type="caution">
    <text evidence="3">The sequence shown here is derived from an EMBL/GenBank/DDBJ whole genome shotgun (WGS) entry which is preliminary data.</text>
</comment>
<keyword evidence="1" id="KW-0732">Signal</keyword>
<name>A0ABP5L2I2_9ACTN</name>
<sequence>MARALRRTRLAVLAAVVGLALAACGGSDIKESSSGSGDCGDLNIAVNPWTGYVSNAHVIGYVAQTRLGCNVTYPDVKEEVGWQGMADGSIDTIVENWGHESLVKKYIDEQGTVQDAGLTGNEGIIGWFVPQWMADKYPDITDWKNLNKYADMFQTSESGDKGQLLDGDPSYVTNDEALVKNLDLNYQVVVGGSEAALLQSFRSAQENKTALLAYFYTPQWYAEVDGQSTPGVTDPIQIAHVKLPPYTKGCDSDPAKVDCDYPPYHLNKLISTDFAKSGSPAVDLIKNFNWTNEDQNLVSSYIGQDGMSPDDAAKKWVEDNPDKVDAWLQGTGASSSS</sequence>
<feature type="domain" description="ABC-type glycine betaine transport system substrate-binding" evidence="2">
    <location>
        <begin position="41"/>
        <end position="318"/>
    </location>
</feature>
<protein>
    <submittedName>
        <fullName evidence="3">ABC transporter substrate-binding protein</fullName>
    </submittedName>
</protein>
<feature type="chain" id="PRO_5045235699" evidence="1">
    <location>
        <begin position="23"/>
        <end position="337"/>
    </location>
</feature>
<evidence type="ECO:0000256" key="1">
    <source>
        <dbReference type="SAM" id="SignalP"/>
    </source>
</evidence>
<dbReference type="CDD" id="cd13643">
    <property type="entry name" value="PBP2_BCP_2"/>
    <property type="match status" value="1"/>
</dbReference>